<dbReference type="AlphaFoldDB" id="A8ICY3"/>
<evidence type="ECO:0000256" key="1">
    <source>
        <dbReference type="ARBA" id="ARBA00023015"/>
    </source>
</evidence>
<proteinExistence type="predicted"/>
<dbReference type="EMBL" id="AP009384">
    <property type="protein sequence ID" value="BAF88857.1"/>
    <property type="molecule type" value="Genomic_DNA"/>
</dbReference>
<keyword evidence="2" id="KW-0238">DNA-binding</keyword>
<reference evidence="5 6" key="5">
    <citation type="journal article" date="2010" name="Appl. Environ. Microbiol.">
        <title>phrR-like gene praR of Azorhizobium caulinodans ORS571 is essential for symbiosis with Sesbania rostrata and is involved in expression of reb genes.</title>
        <authorList>
            <person name="Akiba N."/>
            <person name="Aono T."/>
            <person name="Toyazaki H."/>
            <person name="Sato S."/>
            <person name="Oyaizu H."/>
        </authorList>
    </citation>
    <scope>NUCLEOTIDE SEQUENCE [LARGE SCALE GENOMIC DNA]</scope>
    <source>
        <strain evidence="6">ATCC 43989 / DSM 5975 / JCM 20966 / LMG 6465 / NBRC 14845 / NCIMB 13405 / ORS 571</strain>
    </source>
</reference>
<dbReference type="Pfam" id="PF12625">
    <property type="entry name" value="Arabinose_bd"/>
    <property type="match status" value="1"/>
</dbReference>
<dbReference type="InterPro" id="IPR018062">
    <property type="entry name" value="HTH_AraC-typ_CS"/>
</dbReference>
<dbReference type="Pfam" id="PF12833">
    <property type="entry name" value="HTH_18"/>
    <property type="match status" value="1"/>
</dbReference>
<sequence>MWDRNPVRLSLLHMLPAVAGDHGLTLDPLLARAGIAAHEGPAAPTVVTRAQICTLLQAVARQTGDPTIGLTLAAAASPQRLGLTGQSLLSGRTLRECLFSHARHMPGLQGGVQFRLQVEGKVATWHHHMLDSDPAHANVLNDGVAGFMTRALRAVAGADAALHVALPHRAPAAQHLYEDTLQSAVSFSGGDELALSFDADLLDRPNALWSGVVEPDPAQAGGWQALLPQTEDDDHLVASLHLIFQSAAMSGLLSLADSARTLGYAPRSLQRRLMRLGMTFESLLDSWRQAQALQYLAHTHCSVGKVALALGYSHPAHFVRAFRRWQAMTPLAFRRSVRMRMS</sequence>
<dbReference type="HOGENOM" id="CLU_047522_1_1_5"/>
<feature type="domain" description="HTH araC/xylS-type" evidence="4">
    <location>
        <begin position="234"/>
        <end position="336"/>
    </location>
</feature>
<organism evidence="5 6">
    <name type="scientific">Azorhizobium caulinodans (strain ATCC 43989 / DSM 5975 / JCM 20966 / LMG 6465 / NBRC 14845 / NCIMB 13405 / ORS 571)</name>
    <dbReference type="NCBI Taxonomy" id="438753"/>
    <lineage>
        <taxon>Bacteria</taxon>
        <taxon>Pseudomonadati</taxon>
        <taxon>Pseudomonadota</taxon>
        <taxon>Alphaproteobacteria</taxon>
        <taxon>Hyphomicrobiales</taxon>
        <taxon>Xanthobacteraceae</taxon>
        <taxon>Azorhizobium</taxon>
    </lineage>
</organism>
<dbReference type="PROSITE" id="PS01124">
    <property type="entry name" value="HTH_ARAC_FAMILY_2"/>
    <property type="match status" value="1"/>
</dbReference>
<evidence type="ECO:0000313" key="5">
    <source>
        <dbReference type="EMBL" id="BAF88857.1"/>
    </source>
</evidence>
<evidence type="ECO:0000256" key="2">
    <source>
        <dbReference type="ARBA" id="ARBA00023125"/>
    </source>
</evidence>
<dbReference type="eggNOG" id="COG2207">
    <property type="taxonomic scope" value="Bacteria"/>
</dbReference>
<keyword evidence="1" id="KW-0805">Transcription regulation</keyword>
<dbReference type="InterPro" id="IPR032687">
    <property type="entry name" value="AraC-type_N"/>
</dbReference>
<name>A8ICY3_AZOC5</name>
<dbReference type="GO" id="GO:0003700">
    <property type="term" value="F:DNA-binding transcription factor activity"/>
    <property type="evidence" value="ECO:0007669"/>
    <property type="project" value="InterPro"/>
</dbReference>
<keyword evidence="6" id="KW-1185">Reference proteome</keyword>
<evidence type="ECO:0000256" key="3">
    <source>
        <dbReference type="ARBA" id="ARBA00023163"/>
    </source>
</evidence>
<dbReference type="SUPFAM" id="SSF46689">
    <property type="entry name" value="Homeodomain-like"/>
    <property type="match status" value="1"/>
</dbReference>
<reference evidence="5 6" key="1">
    <citation type="journal article" date="2007" name="Appl. Environ. Microbiol.">
        <title>Rhizobial factors required for stem nodule maturation and maintenance in Sesbania rostrata-Azorhizobium caulinodans ORS571 symbiosis.</title>
        <authorList>
            <person name="Suzuki S."/>
            <person name="Aono T."/>
            <person name="Lee KB."/>
            <person name="Suzuki T."/>
            <person name="Liu CT."/>
            <person name="Miwa H."/>
            <person name="Wakao S."/>
            <person name="Iki T."/>
            <person name="Oyaizu H."/>
        </authorList>
    </citation>
    <scope>NUCLEOTIDE SEQUENCE [LARGE SCALE GENOMIC DNA]</scope>
    <source>
        <strain evidence="6">ATCC 43989 / DSM 5975 / JCM 20966 / LMG 6465 / NBRC 14845 / NCIMB 13405 / ORS 571</strain>
    </source>
</reference>
<gene>
    <name evidence="5" type="primary">araC</name>
    <name evidence="5" type="ordered locus">AZC_2859</name>
</gene>
<dbReference type="PANTHER" id="PTHR47894">
    <property type="entry name" value="HTH-TYPE TRANSCRIPTIONAL REGULATOR GADX"/>
    <property type="match status" value="1"/>
</dbReference>
<dbReference type="InterPro" id="IPR009057">
    <property type="entry name" value="Homeodomain-like_sf"/>
</dbReference>
<dbReference type="InterPro" id="IPR018060">
    <property type="entry name" value="HTH_AraC"/>
</dbReference>
<protein>
    <submittedName>
        <fullName evidence="5">Transcriptional regulator</fullName>
    </submittedName>
</protein>
<evidence type="ECO:0000259" key="4">
    <source>
        <dbReference type="PROSITE" id="PS01124"/>
    </source>
</evidence>
<reference evidence="6" key="2">
    <citation type="submission" date="2007-04" db="EMBL/GenBank/DDBJ databases">
        <title>Complete genome sequence of the nitrogen-fixing bacterium Azorhizobium caulinodans ORS571.</title>
        <authorList>
            <person name="Lee K.B."/>
            <person name="Backer P.D."/>
            <person name="Aono T."/>
            <person name="Liu C.T."/>
            <person name="Suzuki S."/>
            <person name="Suzuki T."/>
            <person name="Kaneko T."/>
            <person name="Yamada M."/>
            <person name="Tabata S."/>
            <person name="Kupfer D.M."/>
            <person name="Najar F.Z."/>
            <person name="Wiley G.B."/>
            <person name="Roe B."/>
            <person name="Binnewies T."/>
            <person name="Ussery D."/>
            <person name="Vereecke D."/>
            <person name="Gevers D."/>
            <person name="Holsters M."/>
            <person name="Oyaizu H."/>
        </authorList>
    </citation>
    <scope>NUCLEOTIDE SEQUENCE [LARGE SCALE GENOMIC DNA]</scope>
    <source>
        <strain evidence="6">ATCC 43989 / DSM 5975 / JCM 20966 / LMG 6465 / NBRC 14845 / NCIMB 13405 / ORS 571</strain>
    </source>
</reference>
<dbReference type="GO" id="GO:0005829">
    <property type="term" value="C:cytosol"/>
    <property type="evidence" value="ECO:0007669"/>
    <property type="project" value="TreeGrafter"/>
</dbReference>
<reference evidence="5 6" key="6">
    <citation type="journal article" date="2011" name="Appl. Environ. Microbiol.">
        <title>Involvement of the azorhizobial chromosome partition gene (parA) in the onset of bacteroid differentiation during Sesbania rostrata stem nodule development.</title>
        <authorList>
            <person name="Liu CT."/>
            <person name="Lee KB."/>
            <person name="Wang YS."/>
            <person name="Peng MH."/>
            <person name="Lee KT."/>
            <person name="Suzuki S."/>
            <person name="Suzuki T."/>
            <person name="Oyaizu H."/>
        </authorList>
    </citation>
    <scope>NUCLEOTIDE SEQUENCE [LARGE SCALE GENOMIC DNA]</scope>
    <source>
        <strain evidence="6">ATCC 43989 / DSM 5975 / JCM 20966 / LMG 6465 / NBRC 14845 / NCIMB 13405 / ORS 571</strain>
    </source>
</reference>
<dbReference type="PROSITE" id="PS00041">
    <property type="entry name" value="HTH_ARAC_FAMILY_1"/>
    <property type="match status" value="1"/>
</dbReference>
<accession>A8ICY3</accession>
<dbReference type="KEGG" id="azc:AZC_2859"/>
<dbReference type="GO" id="GO:0000976">
    <property type="term" value="F:transcription cis-regulatory region binding"/>
    <property type="evidence" value="ECO:0007669"/>
    <property type="project" value="TreeGrafter"/>
</dbReference>
<reference evidence="5 6" key="3">
    <citation type="journal article" date="2008" name="BMC Genomics">
        <title>The genome of the versatile nitrogen fixer Azorhizobium caulinodans ORS571.</title>
        <authorList>
            <person name="Lee KB."/>
            <person name="Backer P.D."/>
            <person name="Aono T."/>
            <person name="Liu CT."/>
            <person name="Suzuki S."/>
            <person name="Suzuki T."/>
            <person name="Kaneko T."/>
            <person name="Yamada M."/>
            <person name="Tabata S."/>
            <person name="Kupfer D.M."/>
            <person name="Najar F.Z."/>
            <person name="Wiley G.B."/>
            <person name="Roe B."/>
            <person name="Binnewies T.T."/>
            <person name="Ussery D.W."/>
            <person name="D'Haeze W."/>
            <person name="Herder J.D."/>
            <person name="Gevers D."/>
            <person name="Vereecke D."/>
            <person name="Holsters M."/>
            <person name="Oyaizu H."/>
        </authorList>
    </citation>
    <scope>NUCLEOTIDE SEQUENCE [LARGE SCALE GENOMIC DNA]</scope>
    <source>
        <strain evidence="6">ATCC 43989 / DSM 5975 / JCM 20966 / LMG 6465 / NBRC 14845 / NCIMB 13405 / ORS 571</strain>
    </source>
</reference>
<dbReference type="STRING" id="438753.AZC_2859"/>
<dbReference type="SMART" id="SM00342">
    <property type="entry name" value="HTH_ARAC"/>
    <property type="match status" value="1"/>
</dbReference>
<reference evidence="5 6" key="4">
    <citation type="journal article" date="2009" name="Appl. Environ. Microbiol.">
        <title>Comparative genome-wide transcriptional profiling of Azorhizobium caulinodans ORS571 grown under free-living and symbiotic conditions.</title>
        <authorList>
            <person name="Tsukada S."/>
            <person name="Aono T."/>
            <person name="Akiba N."/>
            <person name="Lee KB."/>
            <person name="Liu CT."/>
            <person name="Toyazaki H."/>
            <person name="Oyaizu H."/>
        </authorList>
    </citation>
    <scope>NUCLEOTIDE SEQUENCE [LARGE SCALE GENOMIC DNA]</scope>
    <source>
        <strain evidence="6">ATCC 43989 / DSM 5975 / JCM 20966 / LMG 6465 / NBRC 14845 / NCIMB 13405 / ORS 571</strain>
    </source>
</reference>
<dbReference type="PANTHER" id="PTHR47894:SF1">
    <property type="entry name" value="HTH-TYPE TRANSCRIPTIONAL REGULATOR VQSM"/>
    <property type="match status" value="1"/>
</dbReference>
<evidence type="ECO:0000313" key="6">
    <source>
        <dbReference type="Proteomes" id="UP000000270"/>
    </source>
</evidence>
<keyword evidence="3" id="KW-0804">Transcription</keyword>
<dbReference type="Proteomes" id="UP000000270">
    <property type="component" value="Chromosome"/>
</dbReference>
<dbReference type="Gene3D" id="1.10.10.60">
    <property type="entry name" value="Homeodomain-like"/>
    <property type="match status" value="1"/>
</dbReference>